<keyword evidence="1" id="KW-0812">Transmembrane</keyword>
<dbReference type="Proteomes" id="UP001155220">
    <property type="component" value="Unassembled WGS sequence"/>
</dbReference>
<comment type="caution">
    <text evidence="2">The sequence shown here is derived from an EMBL/GenBank/DDBJ whole genome shotgun (WGS) entry which is preliminary data.</text>
</comment>
<organism evidence="2 3">
    <name type="scientific">Aurantimonas marianensis</name>
    <dbReference type="NCBI Taxonomy" id="2920428"/>
    <lineage>
        <taxon>Bacteria</taxon>
        <taxon>Pseudomonadati</taxon>
        <taxon>Pseudomonadota</taxon>
        <taxon>Alphaproteobacteria</taxon>
        <taxon>Hyphomicrobiales</taxon>
        <taxon>Aurantimonadaceae</taxon>
        <taxon>Aurantimonas</taxon>
    </lineage>
</organism>
<dbReference type="Pfam" id="PF07386">
    <property type="entry name" value="DUF1499"/>
    <property type="match status" value="1"/>
</dbReference>
<evidence type="ECO:0000256" key="1">
    <source>
        <dbReference type="SAM" id="Phobius"/>
    </source>
</evidence>
<name>A0A9X2H6F6_9HYPH</name>
<sequence length="249" mass="26617">MNETTGHRGNGPWSRTALGGFALGLGAIAGIAVSAIGYRYDWWQVTTALNISTYAAYAAVLGLVLSVIGLARSRPGGGRRGFLIGLLGLAASLPVVAMAVQWEYATGAYPPINDVSTDIEDPPVFWEMPKPTDYPGGKVAELQREAYPDLAPLVLTVAPDQAFALARAVVEDEGWEIVAEESEDGQIEAVAGSFLYDFKDEVIIRVTPSDDGAVVDVRSRSRTGRLDRGVNAKRIRAVLAELKERSGNV</sequence>
<keyword evidence="1" id="KW-1133">Transmembrane helix</keyword>
<keyword evidence="3" id="KW-1185">Reference proteome</keyword>
<protein>
    <submittedName>
        <fullName evidence="2">DUF1499 domain-containing protein</fullName>
    </submittedName>
</protein>
<feature type="transmembrane region" description="Helical" evidence="1">
    <location>
        <begin position="21"/>
        <end position="39"/>
    </location>
</feature>
<dbReference type="RefSeq" id="WP_253963132.1">
    <property type="nucleotide sequence ID" value="NZ_JALHBS010000019.1"/>
</dbReference>
<feature type="transmembrane region" description="Helical" evidence="1">
    <location>
        <begin position="82"/>
        <end position="102"/>
    </location>
</feature>
<evidence type="ECO:0000313" key="2">
    <source>
        <dbReference type="EMBL" id="MCP3054258.1"/>
    </source>
</evidence>
<evidence type="ECO:0000313" key="3">
    <source>
        <dbReference type="Proteomes" id="UP001155220"/>
    </source>
</evidence>
<keyword evidence="1" id="KW-0472">Membrane</keyword>
<gene>
    <name evidence="2" type="ORF">MJ956_03730</name>
</gene>
<dbReference type="AlphaFoldDB" id="A0A9X2H6F6"/>
<dbReference type="EMBL" id="JALHBS010000019">
    <property type="protein sequence ID" value="MCP3054258.1"/>
    <property type="molecule type" value="Genomic_DNA"/>
</dbReference>
<feature type="transmembrane region" description="Helical" evidence="1">
    <location>
        <begin position="51"/>
        <end position="70"/>
    </location>
</feature>
<accession>A0A9X2H6F6</accession>
<reference evidence="2" key="1">
    <citation type="submission" date="2022-03" db="EMBL/GenBank/DDBJ databases">
        <title>Aurantimonas Liuensis sp. Nov., isolated from the hadal seawater of the Mariana Trench.</title>
        <authorList>
            <person name="Liu R."/>
        </authorList>
    </citation>
    <scope>NUCLEOTIDE SEQUENCE</scope>
    <source>
        <strain evidence="2">LRZ36</strain>
    </source>
</reference>
<proteinExistence type="predicted"/>
<dbReference type="InterPro" id="IPR010865">
    <property type="entry name" value="DUF1499"/>
</dbReference>